<comment type="caution">
    <text evidence="3">The sequence shown here is derived from an EMBL/GenBank/DDBJ whole genome shotgun (WGS) entry which is preliminary data.</text>
</comment>
<name>A0A819CLJ8_9BILA</name>
<protein>
    <recommendedName>
        <fullName evidence="5">G-protein coupled receptors family 1 profile domain-containing protein</fullName>
    </recommendedName>
</protein>
<feature type="transmembrane region" description="Helical" evidence="1">
    <location>
        <begin position="39"/>
        <end position="62"/>
    </location>
</feature>
<evidence type="ECO:0000313" key="4">
    <source>
        <dbReference type="Proteomes" id="UP000663868"/>
    </source>
</evidence>
<keyword evidence="1" id="KW-0812">Transmembrane</keyword>
<dbReference type="Proteomes" id="UP000663860">
    <property type="component" value="Unassembled WGS sequence"/>
</dbReference>
<dbReference type="SUPFAM" id="SSF81321">
    <property type="entry name" value="Family A G protein-coupled receptor-like"/>
    <property type="match status" value="1"/>
</dbReference>
<keyword evidence="1" id="KW-1133">Transmembrane helix</keyword>
<evidence type="ECO:0008006" key="5">
    <source>
        <dbReference type="Google" id="ProtNLM"/>
    </source>
</evidence>
<dbReference type="EMBL" id="CAJNOE010000041">
    <property type="protein sequence ID" value="CAF0794373.1"/>
    <property type="molecule type" value="Genomic_DNA"/>
</dbReference>
<dbReference type="Proteomes" id="UP000663868">
    <property type="component" value="Unassembled WGS sequence"/>
</dbReference>
<organism evidence="3 4">
    <name type="scientific">Adineta steineri</name>
    <dbReference type="NCBI Taxonomy" id="433720"/>
    <lineage>
        <taxon>Eukaryota</taxon>
        <taxon>Metazoa</taxon>
        <taxon>Spiralia</taxon>
        <taxon>Gnathifera</taxon>
        <taxon>Rotifera</taxon>
        <taxon>Eurotatoria</taxon>
        <taxon>Bdelloidea</taxon>
        <taxon>Adinetida</taxon>
        <taxon>Adinetidae</taxon>
        <taxon>Adineta</taxon>
    </lineage>
</organism>
<evidence type="ECO:0000313" key="3">
    <source>
        <dbReference type="EMBL" id="CAF3822857.1"/>
    </source>
</evidence>
<accession>A0A819CLJ8</accession>
<proteinExistence type="predicted"/>
<feature type="transmembrane region" description="Helical" evidence="1">
    <location>
        <begin position="83"/>
        <end position="110"/>
    </location>
</feature>
<evidence type="ECO:0000256" key="1">
    <source>
        <dbReference type="SAM" id="Phobius"/>
    </source>
</evidence>
<dbReference type="EMBL" id="CAJOBB010001193">
    <property type="protein sequence ID" value="CAF3822857.1"/>
    <property type="molecule type" value="Genomic_DNA"/>
</dbReference>
<feature type="transmembrane region" description="Helical" evidence="1">
    <location>
        <begin position="137"/>
        <end position="157"/>
    </location>
</feature>
<evidence type="ECO:0000313" key="2">
    <source>
        <dbReference type="EMBL" id="CAF0794373.1"/>
    </source>
</evidence>
<dbReference type="Gene3D" id="1.20.1070.10">
    <property type="entry name" value="Rhodopsin 7-helix transmembrane proteins"/>
    <property type="match status" value="1"/>
</dbReference>
<sequence>MLFYLIFFYPCEQSFDYTAYECGIPCYVKSQPIGLINEIIHIFLPVAMIIFFDVLILIRVIALKKRALSSSSTSNLWKQNSRMIMQLTAICVLTSLAWLPYVTGILLSIFKYPTFGSTEVFFHFAQATYVPCLGTPFFVLGAEISVAILSIEIVLVTPQLRNLLRQKWPQNRVTTVV</sequence>
<dbReference type="AlphaFoldDB" id="A0A819CLJ8"/>
<keyword evidence="1" id="KW-0472">Membrane</keyword>
<gene>
    <name evidence="2" type="ORF">IZO911_LOCUS6581</name>
    <name evidence="3" type="ORF">KXQ929_LOCUS18353</name>
</gene>
<reference evidence="3" key="1">
    <citation type="submission" date="2021-02" db="EMBL/GenBank/DDBJ databases">
        <authorList>
            <person name="Nowell W R."/>
        </authorList>
    </citation>
    <scope>NUCLEOTIDE SEQUENCE</scope>
</reference>